<feature type="transmembrane region" description="Helical" evidence="8">
    <location>
        <begin position="268"/>
        <end position="288"/>
    </location>
</feature>
<dbReference type="PANTHER" id="PTHR30250:SF10">
    <property type="entry name" value="LIPOPOLYSACCHARIDE BIOSYNTHESIS PROTEIN WZXC"/>
    <property type="match status" value="1"/>
</dbReference>
<comment type="similarity">
    <text evidence="2">Belongs to the polysaccharide synthase family.</text>
</comment>
<protein>
    <submittedName>
        <fullName evidence="9">Teichuronic acid biosynthesis protein TuaB</fullName>
    </submittedName>
</protein>
<evidence type="ECO:0000256" key="4">
    <source>
        <dbReference type="ARBA" id="ARBA00022692"/>
    </source>
</evidence>
<evidence type="ECO:0000313" key="10">
    <source>
        <dbReference type="Proteomes" id="UP000317369"/>
    </source>
</evidence>
<feature type="transmembrane region" description="Helical" evidence="8">
    <location>
        <begin position="137"/>
        <end position="159"/>
    </location>
</feature>
<dbReference type="AlphaFoldDB" id="A0A517YWE1"/>
<feature type="transmembrane region" description="Helical" evidence="8">
    <location>
        <begin position="64"/>
        <end position="82"/>
    </location>
</feature>
<evidence type="ECO:0000256" key="6">
    <source>
        <dbReference type="ARBA" id="ARBA00023136"/>
    </source>
</evidence>
<keyword evidence="3" id="KW-1003">Cell membrane</keyword>
<dbReference type="Proteomes" id="UP000317369">
    <property type="component" value="Chromosome"/>
</dbReference>
<dbReference type="OrthoDB" id="8538786at2"/>
<evidence type="ECO:0000313" key="9">
    <source>
        <dbReference type="EMBL" id="QDU34546.1"/>
    </source>
</evidence>
<feature type="region of interest" description="Disordered" evidence="7">
    <location>
        <begin position="1"/>
        <end position="24"/>
    </location>
</feature>
<keyword evidence="5 8" id="KW-1133">Transmembrane helix</keyword>
<evidence type="ECO:0000256" key="5">
    <source>
        <dbReference type="ARBA" id="ARBA00022989"/>
    </source>
</evidence>
<feature type="transmembrane region" description="Helical" evidence="8">
    <location>
        <begin position="31"/>
        <end position="52"/>
    </location>
</feature>
<evidence type="ECO:0000256" key="7">
    <source>
        <dbReference type="SAM" id="MobiDB-lite"/>
    </source>
</evidence>
<dbReference type="GO" id="GO:0005886">
    <property type="term" value="C:plasma membrane"/>
    <property type="evidence" value="ECO:0007669"/>
    <property type="project" value="UniProtKB-SubCell"/>
</dbReference>
<dbReference type="InterPro" id="IPR050833">
    <property type="entry name" value="Poly_Biosynth_Transport"/>
</dbReference>
<dbReference type="Pfam" id="PF13440">
    <property type="entry name" value="Polysacc_synt_3"/>
    <property type="match status" value="1"/>
</dbReference>
<dbReference type="KEGG" id="pcor:KS4_26160"/>
<feature type="transmembrane region" description="Helical" evidence="8">
    <location>
        <begin position="314"/>
        <end position="332"/>
    </location>
</feature>
<proteinExistence type="inferred from homology"/>
<sequence length="458" mass="51279">MSDEATANEERDDRSEGASSGRQRISLKQRAIQSTAIVTMSFGMAQMIRLASNLILTRLLAREVFGIMLLVQTVVVAANLFSDMGIGQNIINHKRGAEQSFMNTVWTTGIIRGFILWLIIAVLAYPMAVFWKAPEMAPMIIVVGFSYVIMSFESTGMWLLCREVKNLRVEIWNVLTQIISTVLLVWLAFYWRSVWVLVIASLIQASIKVVLSYLLLPGHRCWFTLEREGVRDILHYGWPIFISTGTMFVLRYSDKVILGRITTKEELGIYSIAFALASMIVLAINHLANNTLFPVYSRLAEQGSDHLRKNTFRIRAGLLALALPGIWAIAIFGDKIIELLYRPEYYAGGWMLRLMAVASIATIINQTSTGILLAIRNSKRYMVMQGIRAVIFLVAILIGAWYGGLYGLLVGAIVASLSEYPVIAWAIRPHKVWLPVLDFGALGLSGVVIFWGSMIFQS</sequence>
<feature type="transmembrane region" description="Helical" evidence="8">
    <location>
        <begin position="387"/>
        <end position="413"/>
    </location>
</feature>
<keyword evidence="6 8" id="KW-0472">Membrane</keyword>
<gene>
    <name evidence="9" type="primary">tuaB</name>
    <name evidence="9" type="ORF">KS4_26160</name>
</gene>
<dbReference type="RefSeq" id="WP_145078527.1">
    <property type="nucleotide sequence ID" value="NZ_CP036425.1"/>
</dbReference>
<evidence type="ECO:0000256" key="1">
    <source>
        <dbReference type="ARBA" id="ARBA00004651"/>
    </source>
</evidence>
<evidence type="ECO:0000256" key="2">
    <source>
        <dbReference type="ARBA" id="ARBA00007430"/>
    </source>
</evidence>
<feature type="transmembrane region" description="Helical" evidence="8">
    <location>
        <begin position="171"/>
        <end position="189"/>
    </location>
</feature>
<evidence type="ECO:0000256" key="8">
    <source>
        <dbReference type="SAM" id="Phobius"/>
    </source>
</evidence>
<keyword evidence="4 8" id="KW-0812">Transmembrane</keyword>
<feature type="transmembrane region" description="Helical" evidence="8">
    <location>
        <begin position="236"/>
        <end position="253"/>
    </location>
</feature>
<feature type="transmembrane region" description="Helical" evidence="8">
    <location>
        <begin position="195"/>
        <end position="216"/>
    </location>
</feature>
<feature type="transmembrane region" description="Helical" evidence="8">
    <location>
        <begin position="103"/>
        <end position="125"/>
    </location>
</feature>
<feature type="transmembrane region" description="Helical" evidence="8">
    <location>
        <begin position="352"/>
        <end position="375"/>
    </location>
</feature>
<reference evidence="9 10" key="1">
    <citation type="submission" date="2019-02" db="EMBL/GenBank/DDBJ databases">
        <title>Deep-cultivation of Planctomycetes and their phenomic and genomic characterization uncovers novel biology.</title>
        <authorList>
            <person name="Wiegand S."/>
            <person name="Jogler M."/>
            <person name="Boedeker C."/>
            <person name="Pinto D."/>
            <person name="Vollmers J."/>
            <person name="Rivas-Marin E."/>
            <person name="Kohn T."/>
            <person name="Peeters S.H."/>
            <person name="Heuer A."/>
            <person name="Rast P."/>
            <person name="Oberbeckmann S."/>
            <person name="Bunk B."/>
            <person name="Jeske O."/>
            <person name="Meyerdierks A."/>
            <person name="Storesund J.E."/>
            <person name="Kallscheuer N."/>
            <person name="Luecker S."/>
            <person name="Lage O.M."/>
            <person name="Pohl T."/>
            <person name="Merkel B.J."/>
            <person name="Hornburger P."/>
            <person name="Mueller R.-W."/>
            <person name="Bruemmer F."/>
            <person name="Labrenz M."/>
            <person name="Spormann A.M."/>
            <person name="Op den Camp H."/>
            <person name="Overmann J."/>
            <person name="Amann R."/>
            <person name="Jetten M.S.M."/>
            <person name="Mascher T."/>
            <person name="Medema M.H."/>
            <person name="Devos D.P."/>
            <person name="Kaster A.-K."/>
            <person name="Ovreas L."/>
            <person name="Rohde M."/>
            <person name="Galperin M.Y."/>
            <person name="Jogler C."/>
        </authorList>
    </citation>
    <scope>NUCLEOTIDE SEQUENCE [LARGE SCALE GENOMIC DNA]</scope>
    <source>
        <strain evidence="9 10">KS4</strain>
    </source>
</reference>
<name>A0A517YWE1_9BACT</name>
<evidence type="ECO:0000256" key="3">
    <source>
        <dbReference type="ARBA" id="ARBA00022475"/>
    </source>
</evidence>
<comment type="subcellular location">
    <subcellularLocation>
        <location evidence="1">Cell membrane</location>
        <topology evidence="1">Multi-pass membrane protein</topology>
    </subcellularLocation>
</comment>
<organism evidence="9 10">
    <name type="scientific">Poriferisphaera corsica</name>
    <dbReference type="NCBI Taxonomy" id="2528020"/>
    <lineage>
        <taxon>Bacteria</taxon>
        <taxon>Pseudomonadati</taxon>
        <taxon>Planctomycetota</taxon>
        <taxon>Phycisphaerae</taxon>
        <taxon>Phycisphaerales</taxon>
        <taxon>Phycisphaeraceae</taxon>
        <taxon>Poriferisphaera</taxon>
    </lineage>
</organism>
<dbReference type="PANTHER" id="PTHR30250">
    <property type="entry name" value="PST FAMILY PREDICTED COLANIC ACID TRANSPORTER"/>
    <property type="match status" value="1"/>
</dbReference>
<feature type="transmembrane region" description="Helical" evidence="8">
    <location>
        <begin position="433"/>
        <end position="456"/>
    </location>
</feature>
<dbReference type="EMBL" id="CP036425">
    <property type="protein sequence ID" value="QDU34546.1"/>
    <property type="molecule type" value="Genomic_DNA"/>
</dbReference>
<accession>A0A517YWE1</accession>
<keyword evidence="10" id="KW-1185">Reference proteome</keyword>